<proteinExistence type="predicted"/>
<reference evidence="2 3" key="1">
    <citation type="submission" date="2016-10" db="EMBL/GenBank/DDBJ databases">
        <authorList>
            <person name="de Groot N.N."/>
        </authorList>
    </citation>
    <scope>NUCLEOTIDE SEQUENCE [LARGE SCALE GENOMIC DNA]</scope>
    <source>
        <strain evidence="2 3">DSM 25294</strain>
    </source>
</reference>
<organism evidence="2 3">
    <name type="scientific">Aliiruegeria lutimaris</name>
    <dbReference type="NCBI Taxonomy" id="571298"/>
    <lineage>
        <taxon>Bacteria</taxon>
        <taxon>Pseudomonadati</taxon>
        <taxon>Pseudomonadota</taxon>
        <taxon>Alphaproteobacteria</taxon>
        <taxon>Rhodobacterales</taxon>
        <taxon>Roseobacteraceae</taxon>
        <taxon>Aliiruegeria</taxon>
    </lineage>
</organism>
<dbReference type="InterPro" id="IPR036411">
    <property type="entry name" value="TorD-like_sf"/>
</dbReference>
<dbReference type="Gene3D" id="1.10.3480.10">
    <property type="entry name" value="TorD-like"/>
    <property type="match status" value="1"/>
</dbReference>
<dbReference type="Proteomes" id="UP000199382">
    <property type="component" value="Unassembled WGS sequence"/>
</dbReference>
<dbReference type="InterPro" id="IPR050289">
    <property type="entry name" value="TorD/DmsD_chaperones"/>
</dbReference>
<dbReference type="SUPFAM" id="SSF89155">
    <property type="entry name" value="TorD-like"/>
    <property type="match status" value="1"/>
</dbReference>
<evidence type="ECO:0000313" key="3">
    <source>
        <dbReference type="Proteomes" id="UP000199382"/>
    </source>
</evidence>
<keyword evidence="1" id="KW-0143">Chaperone</keyword>
<dbReference type="EMBL" id="FNEK01000014">
    <property type="protein sequence ID" value="SDJ23074.1"/>
    <property type="molecule type" value="Genomic_DNA"/>
</dbReference>
<accession>A0A1G8S1D5</accession>
<name>A0A1G8S1D5_9RHOB</name>
<dbReference type="STRING" id="571298.SAMN04488026_101435"/>
<dbReference type="AlphaFoldDB" id="A0A1G8S1D5"/>
<dbReference type="Pfam" id="PF02613">
    <property type="entry name" value="Nitrate_red_del"/>
    <property type="match status" value="1"/>
</dbReference>
<evidence type="ECO:0000256" key="1">
    <source>
        <dbReference type="ARBA" id="ARBA00023186"/>
    </source>
</evidence>
<protein>
    <submittedName>
        <fullName evidence="2">TorA specific chaperone</fullName>
    </submittedName>
</protein>
<dbReference type="PANTHER" id="PTHR34227:SF1">
    <property type="entry name" value="DIMETHYL SULFOXIDE REDUCTASE CHAPERONE-RELATED"/>
    <property type="match status" value="1"/>
</dbReference>
<dbReference type="OrthoDB" id="7926125at2"/>
<keyword evidence="3" id="KW-1185">Reference proteome</keyword>
<evidence type="ECO:0000313" key="2">
    <source>
        <dbReference type="EMBL" id="SDJ23074.1"/>
    </source>
</evidence>
<gene>
    <name evidence="2" type="ORF">SAMN04488026_101435</name>
</gene>
<dbReference type="PANTHER" id="PTHR34227">
    <property type="entry name" value="CHAPERONE PROTEIN YCDY"/>
    <property type="match status" value="1"/>
</dbReference>
<sequence>MMRDDSNETLEADLFRDFAVFFGAPLELEDIAALRREQSLSALSFLEKDARFRDDLAQALSALLEPPTDAEAQAKLNRAYFLLFLGVAGGKGAPPFESAYRGTGRLFQEPVAEMAALLESTGLKPAEGFVEPPDHLTIELSLLEQFLRLDATITGIDAELAISNLRARLRSWVPAFARACAENDTTGFYAALARAMTTLLAEDTGDAEAAA</sequence>
<dbReference type="InterPro" id="IPR020945">
    <property type="entry name" value="DMSO/NO3_reduct_chaperone"/>
</dbReference>
<dbReference type="RefSeq" id="WP_093153656.1">
    <property type="nucleotide sequence ID" value="NZ_FNEK01000014.1"/>
</dbReference>